<dbReference type="PANTHER" id="PTHR43476">
    <property type="entry name" value="3-(3-HYDROXY-PHENYL)PROPIONATE/3-HYDROXYCINNAMIC ACID HYDROXYLASE"/>
    <property type="match status" value="1"/>
</dbReference>
<dbReference type="PANTHER" id="PTHR43476:SF4">
    <property type="entry name" value="BLR0106 PROTEIN"/>
    <property type="match status" value="1"/>
</dbReference>
<dbReference type="Pfam" id="PF01494">
    <property type="entry name" value="FAD_binding_3"/>
    <property type="match status" value="1"/>
</dbReference>
<evidence type="ECO:0000313" key="6">
    <source>
        <dbReference type="Proteomes" id="UP000234483"/>
    </source>
</evidence>
<dbReference type="Proteomes" id="UP000281192">
    <property type="component" value="Chromosome"/>
</dbReference>
<gene>
    <name evidence="4" type="ORF">C1707_20505</name>
    <name evidence="5" type="ORF">CFHF_20565</name>
</gene>
<feature type="domain" description="FAD-binding" evidence="3">
    <location>
        <begin position="4"/>
        <end position="344"/>
    </location>
</feature>
<dbReference type="EMBL" id="CP026100">
    <property type="protein sequence ID" value="AYV48449.1"/>
    <property type="molecule type" value="Genomic_DNA"/>
</dbReference>
<dbReference type="Proteomes" id="UP000234483">
    <property type="component" value="Unassembled WGS sequence"/>
</dbReference>
<reference evidence="5 6" key="1">
    <citation type="submission" date="2017-12" db="EMBL/GenBank/DDBJ databases">
        <title>The genome sequence of Caulobacter flavus CGMCC1 15093.</title>
        <authorList>
            <person name="Gao J."/>
            <person name="Mao X."/>
            <person name="Sun J."/>
        </authorList>
    </citation>
    <scope>NUCLEOTIDE SEQUENCE [LARGE SCALE GENOMIC DNA]</scope>
    <source>
        <strain evidence="5 6">CGMCC1 15093</strain>
    </source>
</reference>
<dbReference type="OrthoDB" id="9791689at2"/>
<evidence type="ECO:0000256" key="2">
    <source>
        <dbReference type="ARBA" id="ARBA00023027"/>
    </source>
</evidence>
<dbReference type="InterPro" id="IPR050631">
    <property type="entry name" value="PheA/TfdB_FAD_monoxygenase"/>
</dbReference>
<dbReference type="InterPro" id="IPR036188">
    <property type="entry name" value="FAD/NAD-bd_sf"/>
</dbReference>
<proteinExistence type="predicted"/>
<evidence type="ECO:0000313" key="4">
    <source>
        <dbReference type="EMBL" id="AYV48449.1"/>
    </source>
</evidence>
<evidence type="ECO:0000313" key="7">
    <source>
        <dbReference type="Proteomes" id="UP000281192"/>
    </source>
</evidence>
<evidence type="ECO:0000259" key="3">
    <source>
        <dbReference type="Pfam" id="PF01494"/>
    </source>
</evidence>
<dbReference type="Gene3D" id="3.30.70.2450">
    <property type="match status" value="1"/>
</dbReference>
<keyword evidence="7" id="KW-1185">Reference proteome</keyword>
<name>A0A2N5CPG1_9CAUL</name>
<dbReference type="AlphaFoldDB" id="A0A2N5CPG1"/>
<protein>
    <submittedName>
        <fullName evidence="5">Monooxygenase</fullName>
    </submittedName>
</protein>
<organism evidence="5 6">
    <name type="scientific">Caulobacter flavus</name>
    <dbReference type="NCBI Taxonomy" id="1679497"/>
    <lineage>
        <taxon>Bacteria</taxon>
        <taxon>Pseudomonadati</taxon>
        <taxon>Pseudomonadota</taxon>
        <taxon>Alphaproteobacteria</taxon>
        <taxon>Caulobacterales</taxon>
        <taxon>Caulobacteraceae</taxon>
        <taxon>Caulobacter</taxon>
    </lineage>
</organism>
<dbReference type="KEGG" id="cfh:C1707_20505"/>
<sequence>MERFQVVVAGAGPVGSVAAYRLAQMGVEVLLLEAAPRCPEDLRASTMHPPTLDMMKTLGVLEDLEAQGLRAPIYHYRNRLTGEVMAFDMGELGDISEHPYRLQCEQFKLARLLTAKLAAHPKGEVRFSHRLAHFTQDDQGVTASIEAPFGIEQVRCDYLIGADGANSIVRKWLDVEFEGFTYPEKFLTLSTDWPLEDHFPGLAHVNYVADPKEWCVLLRVPSLWRILVPANGEESDEALLSDAKKEAVFDGLLGDGASIKTVHRTLYKVHQRVAKTYHVGRVLLAGDAAHLNNPLGGFGMNSGIHDVWNLTEKLAEILLEDGDAEALLPRYDRQRRAVMHKFIQTQTIANKAAMEAGTAEAYAEREAKMRKILADPEQRREYLLLQSMYKTLELEAATA</sequence>
<keyword evidence="2" id="KW-0520">NAD</keyword>
<evidence type="ECO:0000313" key="5">
    <source>
        <dbReference type="EMBL" id="PLR08835.1"/>
    </source>
</evidence>
<dbReference type="RefSeq" id="WP_101714792.1">
    <property type="nucleotide sequence ID" value="NZ_CP026100.1"/>
</dbReference>
<dbReference type="PRINTS" id="PR00420">
    <property type="entry name" value="RNGMNOXGNASE"/>
</dbReference>
<dbReference type="GO" id="GO:0071949">
    <property type="term" value="F:FAD binding"/>
    <property type="evidence" value="ECO:0007669"/>
    <property type="project" value="InterPro"/>
</dbReference>
<dbReference type="SUPFAM" id="SSF51905">
    <property type="entry name" value="FAD/NAD(P)-binding domain"/>
    <property type="match status" value="1"/>
</dbReference>
<reference evidence="4 7" key="2">
    <citation type="submission" date="2018-01" db="EMBL/GenBank/DDBJ databases">
        <title>Complete genome sequence of Caulobacter flavus RHGG3.</title>
        <authorList>
            <person name="Yang E."/>
        </authorList>
    </citation>
    <scope>NUCLEOTIDE SEQUENCE [LARGE SCALE GENOMIC DNA]</scope>
    <source>
        <strain evidence="4 7">RHGG3</strain>
    </source>
</reference>
<dbReference type="Gene3D" id="3.50.50.60">
    <property type="entry name" value="FAD/NAD(P)-binding domain"/>
    <property type="match status" value="1"/>
</dbReference>
<dbReference type="GO" id="GO:0004497">
    <property type="term" value="F:monooxygenase activity"/>
    <property type="evidence" value="ECO:0007669"/>
    <property type="project" value="UniProtKB-KW"/>
</dbReference>
<dbReference type="InterPro" id="IPR002938">
    <property type="entry name" value="FAD-bd"/>
</dbReference>
<accession>A0A2N5CPG1</accession>
<evidence type="ECO:0000256" key="1">
    <source>
        <dbReference type="ARBA" id="ARBA00023002"/>
    </source>
</evidence>
<keyword evidence="1" id="KW-0560">Oxidoreductase</keyword>
<keyword evidence="5" id="KW-0503">Monooxygenase</keyword>
<dbReference type="EMBL" id="PJRQ01000041">
    <property type="protein sequence ID" value="PLR08835.1"/>
    <property type="molecule type" value="Genomic_DNA"/>
</dbReference>